<feature type="transmembrane region" description="Helical" evidence="6">
    <location>
        <begin position="280"/>
        <end position="303"/>
    </location>
</feature>
<dbReference type="SMART" id="SM01141">
    <property type="entry name" value="DRY_EERY"/>
    <property type="match status" value="1"/>
</dbReference>
<evidence type="ECO:0000313" key="9">
    <source>
        <dbReference type="EMBL" id="KAK9915140.1"/>
    </source>
</evidence>
<proteinExistence type="inferred from homology"/>
<feature type="compositionally biased region" description="Basic and acidic residues" evidence="7">
    <location>
        <begin position="829"/>
        <end position="843"/>
    </location>
</feature>
<feature type="region of interest" description="Disordered" evidence="7">
    <location>
        <begin position="751"/>
        <end position="887"/>
    </location>
</feature>
<accession>A0ABR2YTJ3</accession>
<dbReference type="InterPro" id="IPR002528">
    <property type="entry name" value="MATE_fam"/>
</dbReference>
<comment type="subcellular location">
    <subcellularLocation>
        <location evidence="1">Membrane</location>
        <topology evidence="1">Multi-pass membrane protein</topology>
    </subcellularLocation>
</comment>
<feature type="transmembrane region" description="Helical" evidence="6">
    <location>
        <begin position="100"/>
        <end position="122"/>
    </location>
</feature>
<evidence type="ECO:0000256" key="6">
    <source>
        <dbReference type="RuleBase" id="RU004914"/>
    </source>
</evidence>
<protein>
    <recommendedName>
        <fullName evidence="6">Protein DETOXIFICATION</fullName>
    </recommendedName>
    <alternativeName>
        <fullName evidence="6">Multidrug and toxic compound extrusion protein</fullName>
    </alternativeName>
</protein>
<feature type="compositionally biased region" description="Basic residues" evidence="7">
    <location>
        <begin position="849"/>
        <end position="859"/>
    </location>
</feature>
<keyword evidence="10" id="KW-1185">Reference proteome</keyword>
<dbReference type="Pfam" id="PF01554">
    <property type="entry name" value="MatE"/>
    <property type="match status" value="2"/>
</dbReference>
<dbReference type="PANTHER" id="PTHR42893:SF46">
    <property type="entry name" value="PROTEIN DETOXIFICATION 44, CHLOROPLASTIC"/>
    <property type="match status" value="1"/>
</dbReference>
<dbReference type="PANTHER" id="PTHR42893">
    <property type="entry name" value="PROTEIN DETOXIFICATION 44, CHLOROPLASTIC-RELATED"/>
    <property type="match status" value="1"/>
</dbReference>
<feature type="transmembrane region" description="Helical" evidence="6">
    <location>
        <begin position="25"/>
        <end position="50"/>
    </location>
</feature>
<feature type="compositionally biased region" description="Basic residues" evidence="7">
    <location>
        <begin position="869"/>
        <end position="878"/>
    </location>
</feature>
<feature type="transmembrane region" description="Helical" evidence="6">
    <location>
        <begin position="62"/>
        <end position="80"/>
    </location>
</feature>
<dbReference type="InterPro" id="IPR019147">
    <property type="entry name" value="SWAP_N_domain"/>
</dbReference>
<keyword evidence="5 6" id="KW-0472">Membrane</keyword>
<sequence length="887" mass="96883">MSLVDTAFVGRLGAAQLGAVGLSTILFNFCGMLFNFLVVVTTPLIAAAVAENDFEKASRTTAQGLWVALFLGTIVGLFIYNGAPYLLQKMGAAPEVAEHALAYLRCRSIACPALLSLFVATGSFRGFQDTKTPLYSAVLSNVANFMMDILFIFGLGWGVAGAALATSVSQYVGMAAMLFLLHRKRILNFADMLHIPSIGDVAPLLRAGLAVSLRNVSTMGVILYGTSMVSTMGTATLAAHEISRQVFILSIQFFSCLDVTAQSLVASQLGKKKRSTARAVLLRILQIALGLSFVLMAALSFGNSAIPRVFTSDLEVIAVTKRVMPLLAFFMPFDAAAAVMDGGLLGASETAYASRATLVVAGCVYGLLSVVPRMYPGLFGVWLSLKGLSVGRTLAASYRLASARLDGRAIKLRRNQEAYAAAETLASMIPWNGDTEKMIDRFDGRALLDFYKEPDPRTQHQQSEAERELEELVNFEAFRDLVRMLQLGISEETAILLAEDENLEQRASAKSSAVGQLNLQLGQSKGPQPHSLALAGMGQYGAVGFSYGGALKPESGSEGSQDEEEDEEDSEGEDGDDTADVDGLAANLGINSFGALLRRAEREEEQMAQGIFPKKKRRFSRKVAAQRARRMAGQGLGPLVNKAPEIKAPSAATHREHRLPRRGSPTYDPYRRRSRSPSQSRSPPRRRGDSARTEFITEFKASKARSSSHAAPGMSAPRRDGPFVDVLPMGIDPAGAGGPVSLPKEAVTMQGVRAHAPYYSHEDERRRERERERERDRERDRAKAAASKAPPAPAVDKGRETPMERLKRLRAAQINKAFQKDALTVAQRRLQDERDRRARETIERAAAATRRRSPSPPSPRRRDRDRNRSRSPRRRWRSRSPSSGRSY</sequence>
<comment type="caution">
    <text evidence="6">Lacks conserved residue(s) required for the propagation of feature annotation.</text>
</comment>
<keyword evidence="3 6" id="KW-0812">Transmembrane</keyword>
<comment type="caution">
    <text evidence="9">The sequence shown here is derived from an EMBL/GenBank/DDBJ whole genome shotgun (WGS) entry which is preliminary data.</text>
</comment>
<dbReference type="EMBL" id="JALJOT010000005">
    <property type="protein sequence ID" value="KAK9915140.1"/>
    <property type="molecule type" value="Genomic_DNA"/>
</dbReference>
<feature type="compositionally biased region" description="Basic and acidic residues" evidence="7">
    <location>
        <begin position="760"/>
        <end position="783"/>
    </location>
</feature>
<feature type="transmembrane region" description="Helical" evidence="6">
    <location>
        <begin position="159"/>
        <end position="181"/>
    </location>
</feature>
<feature type="region of interest" description="Disordered" evidence="7">
    <location>
        <begin position="607"/>
        <end position="727"/>
    </location>
</feature>
<feature type="compositionally biased region" description="Acidic residues" evidence="7">
    <location>
        <begin position="560"/>
        <end position="580"/>
    </location>
</feature>
<keyword evidence="4 6" id="KW-1133">Transmembrane helix</keyword>
<evidence type="ECO:0000259" key="8">
    <source>
        <dbReference type="SMART" id="SM01141"/>
    </source>
</evidence>
<gene>
    <name evidence="9" type="ORF">WJX75_005250</name>
</gene>
<dbReference type="Proteomes" id="UP001491310">
    <property type="component" value="Unassembled WGS sequence"/>
</dbReference>
<dbReference type="InterPro" id="IPR044644">
    <property type="entry name" value="DinF-like"/>
</dbReference>
<feature type="domain" description="Suppressor of white apricot N-terminal" evidence="8">
    <location>
        <begin position="405"/>
        <end position="551"/>
    </location>
</feature>
<organism evidence="9 10">
    <name type="scientific">Coccomyxa subellipsoidea</name>
    <dbReference type="NCBI Taxonomy" id="248742"/>
    <lineage>
        <taxon>Eukaryota</taxon>
        <taxon>Viridiplantae</taxon>
        <taxon>Chlorophyta</taxon>
        <taxon>core chlorophytes</taxon>
        <taxon>Trebouxiophyceae</taxon>
        <taxon>Trebouxiophyceae incertae sedis</taxon>
        <taxon>Coccomyxaceae</taxon>
        <taxon>Coccomyxa</taxon>
    </lineage>
</organism>
<evidence type="ECO:0000256" key="1">
    <source>
        <dbReference type="ARBA" id="ARBA00004141"/>
    </source>
</evidence>
<name>A0ABR2YTJ3_9CHLO</name>
<evidence type="ECO:0000256" key="7">
    <source>
        <dbReference type="SAM" id="MobiDB-lite"/>
    </source>
</evidence>
<evidence type="ECO:0000256" key="4">
    <source>
        <dbReference type="ARBA" id="ARBA00022989"/>
    </source>
</evidence>
<evidence type="ECO:0000313" key="10">
    <source>
        <dbReference type="Proteomes" id="UP001491310"/>
    </source>
</evidence>
<dbReference type="NCBIfam" id="TIGR00797">
    <property type="entry name" value="matE"/>
    <property type="match status" value="1"/>
</dbReference>
<dbReference type="Pfam" id="PF09750">
    <property type="entry name" value="DRY_EERY"/>
    <property type="match status" value="1"/>
</dbReference>
<evidence type="ECO:0000256" key="2">
    <source>
        <dbReference type="ARBA" id="ARBA00010199"/>
    </source>
</evidence>
<feature type="transmembrane region" description="Helical" evidence="6">
    <location>
        <begin position="134"/>
        <end position="153"/>
    </location>
</feature>
<evidence type="ECO:0000256" key="3">
    <source>
        <dbReference type="ARBA" id="ARBA00022692"/>
    </source>
</evidence>
<feature type="compositionally biased region" description="Basic and acidic residues" evidence="7">
    <location>
        <begin position="796"/>
        <end position="806"/>
    </location>
</feature>
<feature type="compositionally biased region" description="Basic and acidic residues" evidence="7">
    <location>
        <begin position="686"/>
        <end position="701"/>
    </location>
</feature>
<comment type="similarity">
    <text evidence="2 6">Belongs to the multi antimicrobial extrusion (MATE) (TC 2.A.66.1) family.</text>
</comment>
<reference evidence="9 10" key="1">
    <citation type="journal article" date="2024" name="Nat. Commun.">
        <title>Phylogenomics reveals the evolutionary origins of lichenization in chlorophyte algae.</title>
        <authorList>
            <person name="Puginier C."/>
            <person name="Libourel C."/>
            <person name="Otte J."/>
            <person name="Skaloud P."/>
            <person name="Haon M."/>
            <person name="Grisel S."/>
            <person name="Petersen M."/>
            <person name="Berrin J.G."/>
            <person name="Delaux P.M."/>
            <person name="Dal Grande F."/>
            <person name="Keller J."/>
        </authorList>
    </citation>
    <scope>NUCLEOTIDE SEQUENCE [LARGE SCALE GENOMIC DNA]</scope>
    <source>
        <strain evidence="9 10">SAG 216-7</strain>
    </source>
</reference>
<feature type="region of interest" description="Disordered" evidence="7">
    <location>
        <begin position="548"/>
        <end position="582"/>
    </location>
</feature>
<dbReference type="CDD" id="cd13136">
    <property type="entry name" value="MATE_DinF_like"/>
    <property type="match status" value="1"/>
</dbReference>
<evidence type="ECO:0000256" key="5">
    <source>
        <dbReference type="ARBA" id="ARBA00023136"/>
    </source>
</evidence>